<accession>A0A1H6LQN8</accession>
<organism evidence="1 2">
    <name type="scientific">Akkermansia glycaniphila</name>
    <dbReference type="NCBI Taxonomy" id="1679444"/>
    <lineage>
        <taxon>Bacteria</taxon>
        <taxon>Pseudomonadati</taxon>
        <taxon>Verrucomicrobiota</taxon>
        <taxon>Verrucomicrobiia</taxon>
        <taxon>Verrucomicrobiales</taxon>
        <taxon>Akkermansiaceae</taxon>
        <taxon>Akkermansia</taxon>
    </lineage>
</organism>
<proteinExistence type="predicted"/>
<evidence type="ECO:0000313" key="1">
    <source>
        <dbReference type="EMBL" id="SEH91010.1"/>
    </source>
</evidence>
<dbReference type="KEGG" id="agl:PYTT_1634"/>
<gene>
    <name evidence="1" type="ORF">PYTT_1634</name>
</gene>
<dbReference type="EMBL" id="LT629973">
    <property type="protein sequence ID" value="SEH91010.1"/>
    <property type="molecule type" value="Genomic_DNA"/>
</dbReference>
<keyword evidence="2" id="KW-1185">Reference proteome</keyword>
<dbReference type="AlphaFoldDB" id="A0A1H6LQN8"/>
<dbReference type="Proteomes" id="UP000176204">
    <property type="component" value="Chromosome I"/>
</dbReference>
<name>A0A1H6LQN8_9BACT</name>
<evidence type="ECO:0000313" key="2">
    <source>
        <dbReference type="Proteomes" id="UP000176204"/>
    </source>
</evidence>
<sequence length="76" mass="8248">MLFADPPESYESNVYLERLMTGRTSTYSVNGQASLLVRATQGVAIVCVDVPVTMVLAVTSPVWGGVYYLFNPGCLQ</sequence>
<dbReference type="STRING" id="1679444.PYTT_1634"/>
<reference evidence="2" key="1">
    <citation type="submission" date="2016-09" db="EMBL/GenBank/DDBJ databases">
        <authorList>
            <person name="Koehorst J."/>
        </authorList>
    </citation>
    <scope>NUCLEOTIDE SEQUENCE [LARGE SCALE GENOMIC DNA]</scope>
</reference>
<protein>
    <submittedName>
        <fullName evidence="1">Uncharacterized protein</fullName>
    </submittedName>
</protein>